<dbReference type="CDD" id="cd00060">
    <property type="entry name" value="FHA"/>
    <property type="match status" value="1"/>
</dbReference>
<accession>A0A3S5BCA6</accession>
<evidence type="ECO:0000259" key="2">
    <source>
        <dbReference type="PROSITE" id="PS50006"/>
    </source>
</evidence>
<dbReference type="EMBL" id="LR134406">
    <property type="protein sequence ID" value="VEH71429.1"/>
    <property type="molecule type" value="Genomic_DNA"/>
</dbReference>
<gene>
    <name evidence="3" type="ORF">NCTC12967_02749</name>
</gene>
<feature type="domain" description="FHA" evidence="2">
    <location>
        <begin position="239"/>
        <end position="295"/>
    </location>
</feature>
<evidence type="ECO:0000313" key="4">
    <source>
        <dbReference type="Proteomes" id="UP000273044"/>
    </source>
</evidence>
<keyword evidence="1" id="KW-0597">Phosphoprotein</keyword>
<evidence type="ECO:0000313" key="3">
    <source>
        <dbReference type="EMBL" id="VEH71429.1"/>
    </source>
</evidence>
<dbReference type="InterPro" id="IPR008984">
    <property type="entry name" value="SMAD_FHA_dom_sf"/>
</dbReference>
<dbReference type="GeneID" id="64408171"/>
<dbReference type="Pfam" id="PF00498">
    <property type="entry name" value="FHA"/>
    <property type="match status" value="1"/>
</dbReference>
<organism evidence="3 4">
    <name type="scientific">Arachnia propionica</name>
    <dbReference type="NCBI Taxonomy" id="1750"/>
    <lineage>
        <taxon>Bacteria</taxon>
        <taxon>Bacillati</taxon>
        <taxon>Actinomycetota</taxon>
        <taxon>Actinomycetes</taxon>
        <taxon>Propionibacteriales</taxon>
        <taxon>Propionibacteriaceae</taxon>
        <taxon>Arachnia</taxon>
    </lineage>
</organism>
<dbReference type="InterPro" id="IPR000253">
    <property type="entry name" value="FHA_dom"/>
</dbReference>
<dbReference type="Gene3D" id="2.60.200.20">
    <property type="match status" value="1"/>
</dbReference>
<dbReference type="AlphaFoldDB" id="A0A3S5BCA6"/>
<name>A0A3S5BCA6_9ACTN</name>
<proteinExistence type="predicted"/>
<evidence type="ECO:0000256" key="1">
    <source>
        <dbReference type="ARBA" id="ARBA00022553"/>
    </source>
</evidence>
<dbReference type="RefSeq" id="WP_061787630.1">
    <property type="nucleotide sequence ID" value="NZ_CAJZDL010000078.1"/>
</dbReference>
<keyword evidence="4" id="KW-1185">Reference proteome</keyword>
<sequence length="332" mass="35257">MSLPLGPWRLTYTPGQWLVLAGPRLVAIMQPAPPKMSVLVNQLWTDMQGAGSLAALLEVLRGYSLDQMPDFAAFVWDGGSLHGLARGRISVVDMATGQTALDGSGALTWHEAPLGTIRGLRVDMGVLEYDALLHLPLIAGAVGASALHLTTDPDQLVRLPDTEHQLPEPVVQQPQPVSDPLEPVAMPETQEMSAAHSEDSQFQRPGMDRGYVEEPQQYGPVGIGVQVNTGEFSNVVGGLVVGRAPDAARGPMGSSLMRVPSPGNDISRSHLLIEPAGPGEARITDLRSTNGTTIQLNGEEPYLLENGESVTVPIGTVLNLGDGVSLRVEQAR</sequence>
<dbReference type="SUPFAM" id="SSF49879">
    <property type="entry name" value="SMAD/FHA domain"/>
    <property type="match status" value="1"/>
</dbReference>
<protein>
    <submittedName>
        <fullName evidence="3">FHA domain</fullName>
    </submittedName>
</protein>
<reference evidence="3 4" key="1">
    <citation type="submission" date="2018-12" db="EMBL/GenBank/DDBJ databases">
        <authorList>
            <consortium name="Pathogen Informatics"/>
        </authorList>
    </citation>
    <scope>NUCLEOTIDE SEQUENCE [LARGE SCALE GENOMIC DNA]</scope>
    <source>
        <strain evidence="3 4">NCTC12967</strain>
    </source>
</reference>
<dbReference type="PROSITE" id="PS50006">
    <property type="entry name" value="FHA_DOMAIN"/>
    <property type="match status" value="1"/>
</dbReference>
<dbReference type="Proteomes" id="UP000273044">
    <property type="component" value="Chromosome"/>
</dbReference>